<sequence>MKRNLITLCLMVMASAVMAQGKYGSMGKRTYKNNQDVNVAIEKVKAQIMEIQDAGALAKSLAKKIATNTVKKQFKQMAENQYAFGFPDGEYTEYAYFDTDNNRSVGFIPKLGRVVINDWKNGQVTIAFPNLKLALSYSFNPEAMRQQGQSDIADMFTSKPLLDGQEVEEIDGFMGAENVAYHKDKPLADGETAEKEIVVDGKRYEAILLPGHMLMKNEKEFYYGIYIDGETNTPYLSMSVQMLEFKPCEVDEANFQLPEDYKVVKDVKSLNKLLLKEVKQNKHVMQDPGELPAIFWP</sequence>
<evidence type="ECO:0000313" key="2">
    <source>
        <dbReference type="EMBL" id="SHL24751.1"/>
    </source>
</evidence>
<dbReference type="RefSeq" id="WP_139261718.1">
    <property type="nucleotide sequence ID" value="NZ_FRBD01000038.1"/>
</dbReference>
<feature type="chain" id="PRO_5012545423" description="GLPGLI family protein" evidence="1">
    <location>
        <begin position="20"/>
        <end position="297"/>
    </location>
</feature>
<reference evidence="2 3" key="1">
    <citation type="submission" date="2016-11" db="EMBL/GenBank/DDBJ databases">
        <authorList>
            <person name="Jaros S."/>
            <person name="Januszkiewicz K."/>
            <person name="Wedrychowicz H."/>
        </authorList>
    </citation>
    <scope>NUCLEOTIDE SEQUENCE [LARGE SCALE GENOMIC DNA]</scope>
    <source>
        <strain evidence="2 3">KHT3</strain>
    </source>
</reference>
<accession>A0A1M6Z2K1</accession>
<name>A0A1M6Z2K1_XYLRU</name>
<proteinExistence type="predicted"/>
<evidence type="ECO:0000256" key="1">
    <source>
        <dbReference type="SAM" id="SignalP"/>
    </source>
</evidence>
<dbReference type="Proteomes" id="UP000184130">
    <property type="component" value="Unassembled WGS sequence"/>
</dbReference>
<protein>
    <recommendedName>
        <fullName evidence="4">GLPGLI family protein</fullName>
    </recommendedName>
</protein>
<dbReference type="AlphaFoldDB" id="A0A1M6Z2K1"/>
<organism evidence="2 3">
    <name type="scientific">Xylanibacter ruminicola</name>
    <name type="common">Prevotella ruminicola</name>
    <dbReference type="NCBI Taxonomy" id="839"/>
    <lineage>
        <taxon>Bacteria</taxon>
        <taxon>Pseudomonadati</taxon>
        <taxon>Bacteroidota</taxon>
        <taxon>Bacteroidia</taxon>
        <taxon>Bacteroidales</taxon>
        <taxon>Prevotellaceae</taxon>
        <taxon>Xylanibacter</taxon>
    </lineage>
</organism>
<gene>
    <name evidence="2" type="ORF">SAMN05216463_1386</name>
</gene>
<evidence type="ECO:0008006" key="4">
    <source>
        <dbReference type="Google" id="ProtNLM"/>
    </source>
</evidence>
<evidence type="ECO:0000313" key="3">
    <source>
        <dbReference type="Proteomes" id="UP000184130"/>
    </source>
</evidence>
<dbReference type="EMBL" id="FRBD01000038">
    <property type="protein sequence ID" value="SHL24751.1"/>
    <property type="molecule type" value="Genomic_DNA"/>
</dbReference>
<feature type="signal peptide" evidence="1">
    <location>
        <begin position="1"/>
        <end position="19"/>
    </location>
</feature>
<keyword evidence="1" id="KW-0732">Signal</keyword>